<sequence length="82" mass="9103">MRSPIPTGSVLKACVRRVTPRISGKSSCKVKPFRRVTPGENDRDVLSWCTLPLIEEKDLPVNIGCSKPTSTYHTFSSSILKQ</sequence>
<evidence type="ECO:0000313" key="1">
    <source>
        <dbReference type="EMBL" id="KAF4090535.1"/>
    </source>
</evidence>
<dbReference type="AlphaFoldDB" id="A0A7J6B666"/>
<name>A0A7J6B666_AMEME</name>
<dbReference type="EMBL" id="JAAGNN010000004">
    <property type="protein sequence ID" value="KAF4090535.1"/>
    <property type="molecule type" value="Genomic_DNA"/>
</dbReference>
<organism evidence="1 2">
    <name type="scientific">Ameiurus melas</name>
    <name type="common">Black bullhead</name>
    <name type="synonym">Silurus melas</name>
    <dbReference type="NCBI Taxonomy" id="219545"/>
    <lineage>
        <taxon>Eukaryota</taxon>
        <taxon>Metazoa</taxon>
        <taxon>Chordata</taxon>
        <taxon>Craniata</taxon>
        <taxon>Vertebrata</taxon>
        <taxon>Euteleostomi</taxon>
        <taxon>Actinopterygii</taxon>
        <taxon>Neopterygii</taxon>
        <taxon>Teleostei</taxon>
        <taxon>Ostariophysi</taxon>
        <taxon>Siluriformes</taxon>
        <taxon>Ictaluridae</taxon>
        <taxon>Ameiurus</taxon>
    </lineage>
</organism>
<protein>
    <submittedName>
        <fullName evidence="1">Uncharacterized protein</fullName>
    </submittedName>
</protein>
<comment type="caution">
    <text evidence="1">The sequence shown here is derived from an EMBL/GenBank/DDBJ whole genome shotgun (WGS) entry which is preliminary data.</text>
</comment>
<keyword evidence="2" id="KW-1185">Reference proteome</keyword>
<accession>A0A7J6B666</accession>
<proteinExistence type="predicted"/>
<evidence type="ECO:0000313" key="2">
    <source>
        <dbReference type="Proteomes" id="UP000593565"/>
    </source>
</evidence>
<dbReference type="Proteomes" id="UP000593565">
    <property type="component" value="Unassembled WGS sequence"/>
</dbReference>
<reference evidence="1 2" key="1">
    <citation type="submission" date="2020-02" db="EMBL/GenBank/DDBJ databases">
        <title>A chromosome-scale genome assembly of the black bullhead catfish (Ameiurus melas).</title>
        <authorList>
            <person name="Wen M."/>
            <person name="Zham M."/>
            <person name="Cabau C."/>
            <person name="Klopp C."/>
            <person name="Donnadieu C."/>
            <person name="Roques C."/>
            <person name="Bouchez O."/>
            <person name="Lampietro C."/>
            <person name="Jouanno E."/>
            <person name="Herpin A."/>
            <person name="Louis A."/>
            <person name="Berthelot C."/>
            <person name="Parey E."/>
            <person name="Roest-Crollius H."/>
            <person name="Braasch I."/>
            <person name="Postlethwait J."/>
            <person name="Robinson-Rechavi M."/>
            <person name="Echchiki A."/>
            <person name="Begum T."/>
            <person name="Montfort J."/>
            <person name="Schartl M."/>
            <person name="Bobe J."/>
            <person name="Guiguen Y."/>
        </authorList>
    </citation>
    <scope>NUCLEOTIDE SEQUENCE [LARGE SCALE GENOMIC DNA]</scope>
    <source>
        <strain evidence="1">M_S1</strain>
        <tissue evidence="1">Blood</tissue>
    </source>
</reference>
<gene>
    <name evidence="1" type="ORF">AMELA_G00053700</name>
</gene>